<evidence type="ECO:0000256" key="1">
    <source>
        <dbReference type="SAM" id="SignalP"/>
    </source>
</evidence>
<organism evidence="2 3">
    <name type="scientific">Edaphobacter aggregans</name>
    <dbReference type="NCBI Taxonomy" id="570835"/>
    <lineage>
        <taxon>Bacteria</taxon>
        <taxon>Pseudomonadati</taxon>
        <taxon>Acidobacteriota</taxon>
        <taxon>Terriglobia</taxon>
        <taxon>Terriglobales</taxon>
        <taxon>Acidobacteriaceae</taxon>
        <taxon>Edaphobacter</taxon>
    </lineage>
</organism>
<keyword evidence="1" id="KW-0732">Signal</keyword>
<dbReference type="Proteomes" id="UP000269669">
    <property type="component" value="Unassembled WGS sequence"/>
</dbReference>
<protein>
    <recommendedName>
        <fullName evidence="4">Muconolactone delta-isomerase</fullName>
    </recommendedName>
</protein>
<sequence>MILLSLSALVLGAGLQMQAQTAPAPSSAPMTEVMVMTSRKPGVTLADVAKVVPEEVRTAVQLYLDGKIDRWYTRTDGKGAVLILHCKTVDEAKEVIGGLPAVKAGYLDVEYIPLGPFTGLRVLMRPQPAAEGAAPH</sequence>
<keyword evidence="3" id="KW-1185">Reference proteome</keyword>
<dbReference type="AlphaFoldDB" id="A0A3R9QCC8"/>
<name>A0A3R9QCC8_9BACT</name>
<evidence type="ECO:0008006" key="4">
    <source>
        <dbReference type="Google" id="ProtNLM"/>
    </source>
</evidence>
<proteinExistence type="predicted"/>
<evidence type="ECO:0000313" key="3">
    <source>
        <dbReference type="Proteomes" id="UP000269669"/>
    </source>
</evidence>
<gene>
    <name evidence="2" type="ORF">EDE15_3381</name>
</gene>
<reference evidence="2 3" key="1">
    <citation type="submission" date="2018-12" db="EMBL/GenBank/DDBJ databases">
        <title>Sequencing of bacterial isolates from soil warming experiment in Harvard Forest, Massachusetts, USA.</title>
        <authorList>
            <person name="Deangelis K."/>
        </authorList>
    </citation>
    <scope>NUCLEOTIDE SEQUENCE [LARGE SCALE GENOMIC DNA]</scope>
    <source>
        <strain evidence="2 3">EB153</strain>
    </source>
</reference>
<accession>A0A3R9QCC8</accession>
<comment type="caution">
    <text evidence="2">The sequence shown here is derived from an EMBL/GenBank/DDBJ whole genome shotgun (WGS) entry which is preliminary data.</text>
</comment>
<dbReference type="OrthoDB" id="797195at2"/>
<dbReference type="RefSeq" id="WP_125486263.1">
    <property type="nucleotide sequence ID" value="NZ_RSDW01000001.1"/>
</dbReference>
<evidence type="ECO:0000313" key="2">
    <source>
        <dbReference type="EMBL" id="RSL17832.1"/>
    </source>
</evidence>
<feature type="signal peptide" evidence="1">
    <location>
        <begin position="1"/>
        <end position="19"/>
    </location>
</feature>
<dbReference type="EMBL" id="RSDW01000001">
    <property type="protein sequence ID" value="RSL17832.1"/>
    <property type="molecule type" value="Genomic_DNA"/>
</dbReference>
<dbReference type="Gene3D" id="3.30.70.1060">
    <property type="entry name" value="Dimeric alpha+beta barrel"/>
    <property type="match status" value="1"/>
</dbReference>
<feature type="chain" id="PRO_5018654686" description="Muconolactone delta-isomerase" evidence="1">
    <location>
        <begin position="20"/>
        <end position="136"/>
    </location>
</feature>